<sequence>MAKESVDAAIAAERARHANARNDARGSGLVRGHDAAPAVRECTFAGFMQCNPTTFNEGKKVKFSAVTLQGPALTWWNAKVATMGLETVNQMPWIKMKQLMTAKLLGLKEFIEFLLLMLNPNEFELWKMKIEQYFLMKDYALWEVISNGDSPPLTRSIKGVETPYPPTTIEEKLARKNELKARGNLLMALPNENQLKFNSYKNSKSLMEAIEKRFRVNKESKKVQKTLLK</sequence>
<gene>
    <name evidence="1" type="ORF">Tci_518277</name>
</gene>
<proteinExistence type="predicted"/>
<dbReference type="AlphaFoldDB" id="A0A699IEQ9"/>
<organism evidence="1">
    <name type="scientific">Tanacetum cinerariifolium</name>
    <name type="common">Dalmatian daisy</name>
    <name type="synonym">Chrysanthemum cinerariifolium</name>
    <dbReference type="NCBI Taxonomy" id="118510"/>
    <lineage>
        <taxon>Eukaryota</taxon>
        <taxon>Viridiplantae</taxon>
        <taxon>Streptophyta</taxon>
        <taxon>Embryophyta</taxon>
        <taxon>Tracheophyta</taxon>
        <taxon>Spermatophyta</taxon>
        <taxon>Magnoliopsida</taxon>
        <taxon>eudicotyledons</taxon>
        <taxon>Gunneridae</taxon>
        <taxon>Pentapetalae</taxon>
        <taxon>asterids</taxon>
        <taxon>campanulids</taxon>
        <taxon>Asterales</taxon>
        <taxon>Asteraceae</taxon>
        <taxon>Asteroideae</taxon>
        <taxon>Anthemideae</taxon>
        <taxon>Anthemidinae</taxon>
        <taxon>Tanacetum</taxon>
    </lineage>
</organism>
<name>A0A699IEQ9_TANCI</name>
<evidence type="ECO:0000313" key="1">
    <source>
        <dbReference type="EMBL" id="GEZ46304.1"/>
    </source>
</evidence>
<accession>A0A699IEQ9</accession>
<protein>
    <recommendedName>
        <fullName evidence="2">Retrotransposon gag domain-containing protein</fullName>
    </recommendedName>
</protein>
<reference evidence="1" key="1">
    <citation type="journal article" date="2019" name="Sci. Rep.">
        <title>Draft genome of Tanacetum cinerariifolium, the natural source of mosquito coil.</title>
        <authorList>
            <person name="Yamashiro T."/>
            <person name="Shiraishi A."/>
            <person name="Satake H."/>
            <person name="Nakayama K."/>
        </authorList>
    </citation>
    <scope>NUCLEOTIDE SEQUENCE</scope>
</reference>
<comment type="caution">
    <text evidence="1">The sequence shown here is derived from an EMBL/GenBank/DDBJ whole genome shotgun (WGS) entry which is preliminary data.</text>
</comment>
<dbReference type="EMBL" id="BKCJ010281902">
    <property type="protein sequence ID" value="GEZ46304.1"/>
    <property type="molecule type" value="Genomic_DNA"/>
</dbReference>
<evidence type="ECO:0008006" key="2">
    <source>
        <dbReference type="Google" id="ProtNLM"/>
    </source>
</evidence>